<dbReference type="Pfam" id="PF08240">
    <property type="entry name" value="ADH_N"/>
    <property type="match status" value="1"/>
</dbReference>
<dbReference type="InterPro" id="IPR020807">
    <property type="entry name" value="PKS_DH"/>
</dbReference>
<dbReference type="SUPFAM" id="SSF47336">
    <property type="entry name" value="ACP-like"/>
    <property type="match status" value="1"/>
</dbReference>
<dbReference type="InterPro" id="IPR032821">
    <property type="entry name" value="PKS_assoc"/>
</dbReference>
<dbReference type="InterPro" id="IPR049551">
    <property type="entry name" value="PKS_DH_C"/>
</dbReference>
<feature type="active site" description="Proton acceptor; for dehydratase activity" evidence="7">
    <location>
        <position position="653"/>
    </location>
</feature>
<dbReference type="Pfam" id="PF00698">
    <property type="entry name" value="Acyl_transf_1"/>
    <property type="match status" value="1"/>
</dbReference>
<name>A0A072PJJ0_9EURO</name>
<protein>
    <submittedName>
        <fullName evidence="10">Uncharacterized protein</fullName>
    </submittedName>
</protein>
<dbReference type="HOGENOM" id="CLU_000022_31_0_1"/>
<dbReference type="Pfam" id="PF08659">
    <property type="entry name" value="KR"/>
    <property type="match status" value="1"/>
</dbReference>
<dbReference type="InterPro" id="IPR001227">
    <property type="entry name" value="Ac_transferase_dom_sf"/>
</dbReference>
<evidence type="ECO:0000256" key="3">
    <source>
        <dbReference type="ARBA" id="ARBA00022679"/>
    </source>
</evidence>
<dbReference type="Pfam" id="PF16197">
    <property type="entry name" value="KAsynt_C_assoc"/>
    <property type="match status" value="1"/>
</dbReference>
<feature type="region of interest" description="C-terminal hotdog fold" evidence="7">
    <location>
        <begin position="786"/>
        <end position="945"/>
    </location>
</feature>
<dbReference type="InterPro" id="IPR036291">
    <property type="entry name" value="NAD(P)-bd_dom_sf"/>
</dbReference>
<feature type="region of interest" description="N-terminal hotdog fold" evidence="7">
    <location>
        <begin position="621"/>
        <end position="757"/>
    </location>
</feature>
<dbReference type="CDD" id="cd02440">
    <property type="entry name" value="AdoMet_MTases"/>
    <property type="match status" value="1"/>
</dbReference>
<dbReference type="InterPro" id="IPR036736">
    <property type="entry name" value="ACP-like_sf"/>
</dbReference>
<keyword evidence="6" id="KW-0012">Acyltransferase</keyword>
<dbReference type="Gene3D" id="3.40.47.10">
    <property type="match status" value="1"/>
</dbReference>
<dbReference type="Gene3D" id="3.30.70.3290">
    <property type="match status" value="1"/>
</dbReference>
<dbReference type="InterPro" id="IPR011032">
    <property type="entry name" value="GroES-like_sf"/>
</dbReference>
<dbReference type="GO" id="GO:0006633">
    <property type="term" value="P:fatty acid biosynthetic process"/>
    <property type="evidence" value="ECO:0007669"/>
    <property type="project" value="TreeGrafter"/>
</dbReference>
<dbReference type="VEuPathDB" id="FungiDB:A1O9_08435"/>
<dbReference type="CDD" id="cd05195">
    <property type="entry name" value="enoyl_red"/>
    <property type="match status" value="1"/>
</dbReference>
<dbReference type="InterPro" id="IPR057326">
    <property type="entry name" value="KR_dom"/>
</dbReference>
<evidence type="ECO:0000259" key="9">
    <source>
        <dbReference type="PROSITE" id="PS52019"/>
    </source>
</evidence>
<dbReference type="Gene3D" id="3.40.366.10">
    <property type="entry name" value="Malonyl-Coenzyme A Acyl Carrier Protein, domain 2"/>
    <property type="match status" value="1"/>
</dbReference>
<dbReference type="GO" id="GO:0044550">
    <property type="term" value="P:secondary metabolite biosynthetic process"/>
    <property type="evidence" value="ECO:0007669"/>
    <property type="project" value="TreeGrafter"/>
</dbReference>
<evidence type="ECO:0000313" key="10">
    <source>
        <dbReference type="EMBL" id="KEF55685.1"/>
    </source>
</evidence>
<dbReference type="InterPro" id="IPR049552">
    <property type="entry name" value="PKS_DH_N"/>
</dbReference>
<dbReference type="InterPro" id="IPR016035">
    <property type="entry name" value="Acyl_Trfase/lysoPLipase"/>
</dbReference>
<dbReference type="PROSITE" id="PS52019">
    <property type="entry name" value="PKS_MFAS_DH"/>
    <property type="match status" value="1"/>
</dbReference>
<dbReference type="OrthoDB" id="329835at2759"/>
<dbReference type="InterPro" id="IPR013968">
    <property type="entry name" value="PKS_KR"/>
</dbReference>
<keyword evidence="1" id="KW-0596">Phosphopantetheine</keyword>
<dbReference type="PANTHER" id="PTHR43775">
    <property type="entry name" value="FATTY ACID SYNTHASE"/>
    <property type="match status" value="1"/>
</dbReference>
<dbReference type="SUPFAM" id="SSF53901">
    <property type="entry name" value="Thiolase-like"/>
    <property type="match status" value="1"/>
</dbReference>
<dbReference type="InterPro" id="IPR029063">
    <property type="entry name" value="SAM-dependent_MTases_sf"/>
</dbReference>
<dbReference type="InterPro" id="IPR016039">
    <property type="entry name" value="Thiolase-like"/>
</dbReference>
<dbReference type="Proteomes" id="UP000027920">
    <property type="component" value="Unassembled WGS sequence"/>
</dbReference>
<keyword evidence="11" id="KW-1185">Reference proteome</keyword>
<dbReference type="Pfam" id="PF14765">
    <property type="entry name" value="PS-DH"/>
    <property type="match status" value="1"/>
</dbReference>
<evidence type="ECO:0000259" key="8">
    <source>
        <dbReference type="PROSITE" id="PS50075"/>
    </source>
</evidence>
<dbReference type="InterPro" id="IPR042104">
    <property type="entry name" value="PKS_dehydratase_sf"/>
</dbReference>
<dbReference type="RefSeq" id="XP_013258275.1">
    <property type="nucleotide sequence ID" value="XM_013402821.1"/>
</dbReference>
<dbReference type="InterPro" id="IPR049900">
    <property type="entry name" value="PKS_mFAS_DH"/>
</dbReference>
<dbReference type="InterPro" id="IPR020806">
    <property type="entry name" value="PKS_PP-bd"/>
</dbReference>
<dbReference type="Pfam" id="PF21089">
    <property type="entry name" value="PKS_DH_N"/>
    <property type="match status" value="1"/>
</dbReference>
<organism evidence="10 11">
    <name type="scientific">Exophiala aquamarina CBS 119918</name>
    <dbReference type="NCBI Taxonomy" id="1182545"/>
    <lineage>
        <taxon>Eukaryota</taxon>
        <taxon>Fungi</taxon>
        <taxon>Dikarya</taxon>
        <taxon>Ascomycota</taxon>
        <taxon>Pezizomycotina</taxon>
        <taxon>Eurotiomycetes</taxon>
        <taxon>Chaetothyriomycetidae</taxon>
        <taxon>Chaetothyriales</taxon>
        <taxon>Herpotrichiellaceae</taxon>
        <taxon>Exophiala</taxon>
    </lineage>
</organism>
<evidence type="ECO:0000256" key="1">
    <source>
        <dbReference type="ARBA" id="ARBA00022450"/>
    </source>
</evidence>
<dbReference type="SMART" id="SM00827">
    <property type="entry name" value="PKS_AT"/>
    <property type="match status" value="1"/>
</dbReference>
<accession>A0A072PJJ0</accession>
<evidence type="ECO:0000256" key="2">
    <source>
        <dbReference type="ARBA" id="ARBA00022553"/>
    </source>
</evidence>
<evidence type="ECO:0000256" key="7">
    <source>
        <dbReference type="PROSITE-ProRule" id="PRU01363"/>
    </source>
</evidence>
<dbReference type="FunFam" id="3.40.50.720:FF:000209">
    <property type="entry name" value="Polyketide synthase Pks12"/>
    <property type="match status" value="1"/>
</dbReference>
<dbReference type="PROSITE" id="PS50075">
    <property type="entry name" value="CARRIER"/>
    <property type="match status" value="1"/>
</dbReference>
<dbReference type="PANTHER" id="PTHR43775:SF29">
    <property type="entry name" value="ASPERFURANONE POLYKETIDE SYNTHASE AFOG-RELATED"/>
    <property type="match status" value="1"/>
</dbReference>
<dbReference type="Gene3D" id="3.90.180.10">
    <property type="entry name" value="Medium-chain alcohol dehydrogenases, catalytic domain"/>
    <property type="match status" value="1"/>
</dbReference>
<dbReference type="Pfam" id="PF08242">
    <property type="entry name" value="Methyltransf_12"/>
    <property type="match status" value="1"/>
</dbReference>
<keyword evidence="5" id="KW-0511">Multifunctional enzyme</keyword>
<dbReference type="Gene3D" id="3.40.50.150">
    <property type="entry name" value="Vaccinia Virus protein VP39"/>
    <property type="match status" value="1"/>
</dbReference>
<dbReference type="InterPro" id="IPR020843">
    <property type="entry name" value="ER"/>
</dbReference>
<dbReference type="SMART" id="SM00826">
    <property type="entry name" value="PKS_DH"/>
    <property type="match status" value="1"/>
</dbReference>
<proteinExistence type="predicted"/>
<dbReference type="InterPro" id="IPR013154">
    <property type="entry name" value="ADH-like_N"/>
</dbReference>
<dbReference type="InterPro" id="IPR013217">
    <property type="entry name" value="Methyltransf_12"/>
</dbReference>
<dbReference type="EMBL" id="AMGV01000007">
    <property type="protein sequence ID" value="KEF55685.1"/>
    <property type="molecule type" value="Genomic_DNA"/>
</dbReference>
<dbReference type="SUPFAM" id="SSF55048">
    <property type="entry name" value="Probable ACP-binding domain of malonyl-CoA ACP transacylase"/>
    <property type="match status" value="1"/>
</dbReference>
<dbReference type="SUPFAM" id="SSF52151">
    <property type="entry name" value="FabD/lysophospholipase-like"/>
    <property type="match status" value="1"/>
</dbReference>
<keyword evidence="3" id="KW-0808">Transferase</keyword>
<dbReference type="Gene3D" id="3.10.129.110">
    <property type="entry name" value="Polyketide synthase dehydratase"/>
    <property type="match status" value="1"/>
</dbReference>
<evidence type="ECO:0000256" key="6">
    <source>
        <dbReference type="ARBA" id="ARBA00023315"/>
    </source>
</evidence>
<dbReference type="InterPro" id="IPR050091">
    <property type="entry name" value="PKS_NRPS_Biosynth_Enz"/>
</dbReference>
<sequence>MVNPKIPATKWNIQFPTKCVPWPVSGTRRISVNSFGVGGTNAHAILDDAYHYLAERNLVGLHHTSPSVPTEHVVDCIIRRLTEHVPDSNGYYPEQDLSAIPSENKSIHDKHTTSMMSDSAVIKEHNALRIFPFTAFDESGVQRLVKGYISYLQRMETKNFHYQEQILDSLAFTLSKKRSVFPWRGFALADSIPSLIQNLSSFSSKPIRARPTHTLGFVFTGQGAQWYAMGRELLIYPVYRKSLEAAAAYMAELGGTWDLIEELSLEKEQSHINEPYLAHPACTALQIALIDLLDSWGIRPARVVGHSSGEIAAAYCSGRISREAAWKVAYFRGYVSNKRFRVPGAMLAVGLPAAELQHYVDEINRPLAGELIIACFNSPRNNTVSGDESKVDALLQLLATKDVFARKLLVKNAYHSVHMREVVDEYLNLLGTLPSIQSSRALSVEMFSTVSGGRVEASQLNVSYWVQNLVKPVKFMEALLAMCLSELHEGQQKLRMDAPATGMLLDSLIELGPHGALQSAMKETLATRSGSSKNTSFAVLNRSAPGLSVLLDTVAAINCGGYPVDLDIVNQAPRTMGAVQKERHRRKFLVDLPSYCFNHSEGLLYESRLSRNFRLRRHPRHDLFGAPVSDWNAKTPRWRQIFRLSEQPWIKDHVVTGKFVYPGVGYLLAVVEACRQITDAEDKILGFKLRDVSLKRALIIPDDKEGIEVMLGLTKMDESSLWESSIWSRFQISSYNSLADDWIEHCTGYVATDYVGKPNHIDNGREHAEEIHKWQKLRDAAEQKCSVPLDMPALYDSLVTTGLYFGSLFRNLSGVKGTKNGAGEVVGKVVVPDVAAIMPKQYVHEHLIHPATMDSMMHLFLAASLDCIGKKNLDRPMVPTFIKEAWISGRTNPEPGTGFCGHGKSRILAYDKFEADVHVWDDVSGDPRVEIKGIRSSPLDSMESDGSLSRRLSHEVKWSSYLELLTPTSFKSVSLLNGEEASEYRGWINKQQLATLLLVTEALEELETTPPTQLDGHFLNYYDWMKYLRQLLDKDQISGMKRSQWEELRADPIQRQFLLTEVNEHNADGKLAIRMGTNITKVLRREVDPLDLMFGQDDLLDQVYEQVVNLGDLPALQKSYLEIVRDNYTDIKILEVGGGTGSSTAAVLENLAPMSNRTSSNTCNISTYTFTDISAAFFEKAKEKFKDYRDIMGFKTLDAEKDILQQGFSVGSYDFIVAGNVVHATADLTKTLSNLRQLLRPGGRILLHESVRQDLFWSPVAFGQLRGWWLGIEPMRKWSPFLNVPQWETVLKDSGFSGVDLNLKDRDAADIHTQSLIISTAVEASTTNFLEKSGTVTIIVTSKPVLEGYTDPVQALLAQLQDKIGLSNCQVIHYLALTSTDLCRSICISLVDIERTIMSTMTEEEFVNVRQMLSRCRGLLWITPDLIANPGCAMMIGLLRTVRWERDIDDANLISLSISDPTLTPGEISEAVCTLYQDQFQRELPPEKANGEYMFKDMIYFTSRLVESYEANEFLETTFSRPKPSMQSLSTARRPIKLATAAPGLLDKLEWVTDPDYNQELGSTEVEIEIKAVGLNFRDLMIAMGEHMAYSMGNEAAGLVTRVGCEVTDFKIGDRVVYMCGIERIGCFHTFGRVDQIALVHIPQNISFETAASLICVYATVIYGLVDAGRLSKGETILIHAAAGGVGQAAINFAKYVGAEIFCTVSSPEKRDLLMNEYGIPEHHIFSSRDLTFVQGVMRMTNHKGVDLVLNSLSGEALRRSWDLVAPFGRFIEIGKKDAQANGRIELQPFLRNVTMASVELPTMMRHRPELIRRLTQDTIDLFAAGKIKEAIPTKVMNYEQIEEGLRVLQSGRGMGKMVFVPRAEDVIPILPALPPPYMLRADASYVLSGGLGGLGRSISTWMMERGAKNIIFLSRTGNITPTVQQTVEQLKSADCNVHTFKCDVSNEARLGQVLEECRRTMPPIKGVVQGAMVLKDGMFENMTYDTFCLAMKPKVQGSWNLHALLPKDMDFFVMLSSATGIIGNRGQANYAAGNTYQDFLSQYRRSEGLPASTIDLGTILSVGYVAENRDRTMFSKQWGVVLEVIREEEVHALLEYLIDPTRRGPSQLVAGLTTATTYRKRGLPAPSYLSNPLFTQLRSKASSRHGIGDESGNFVVEALLSAASTLEDATSVVVDAVRAKLSSLLAIPVDSIEPSKSVSSNGVDSLVAMEFRTYLAKELQADVPVLDIMGTGSLTDLSRKIASVSKAVVIKEKKTDDAVTD</sequence>
<dbReference type="InterPro" id="IPR016036">
    <property type="entry name" value="Malonyl_transacylase_ACP-bd"/>
</dbReference>
<keyword evidence="4" id="KW-0521">NADP</keyword>
<dbReference type="SUPFAM" id="SSF53335">
    <property type="entry name" value="S-adenosyl-L-methionine-dependent methyltransferases"/>
    <property type="match status" value="1"/>
</dbReference>
<dbReference type="STRING" id="1182545.A0A072PJJ0"/>
<dbReference type="InterPro" id="IPR014043">
    <property type="entry name" value="Acyl_transferase_dom"/>
</dbReference>
<feature type="active site" description="Proton donor; for dehydratase activity" evidence="7">
    <location>
        <position position="854"/>
    </location>
</feature>
<dbReference type="SUPFAM" id="SSF50129">
    <property type="entry name" value="GroES-like"/>
    <property type="match status" value="1"/>
</dbReference>
<evidence type="ECO:0000256" key="4">
    <source>
        <dbReference type="ARBA" id="ARBA00022857"/>
    </source>
</evidence>
<comment type="caution">
    <text evidence="10">The sequence shown here is derived from an EMBL/GenBank/DDBJ whole genome shotgun (WGS) entry which is preliminary data.</text>
</comment>
<dbReference type="GO" id="GO:0004312">
    <property type="term" value="F:fatty acid synthase activity"/>
    <property type="evidence" value="ECO:0007669"/>
    <property type="project" value="TreeGrafter"/>
</dbReference>
<dbReference type="InterPro" id="IPR013149">
    <property type="entry name" value="ADH-like_C"/>
</dbReference>
<dbReference type="SMART" id="SM00822">
    <property type="entry name" value="PKS_KR"/>
    <property type="match status" value="1"/>
</dbReference>
<dbReference type="SUPFAM" id="SSF51735">
    <property type="entry name" value="NAD(P)-binding Rossmann-fold domains"/>
    <property type="match status" value="2"/>
</dbReference>
<dbReference type="SMART" id="SM00829">
    <property type="entry name" value="PKS_ER"/>
    <property type="match status" value="1"/>
</dbReference>
<evidence type="ECO:0000256" key="5">
    <source>
        <dbReference type="ARBA" id="ARBA00023268"/>
    </source>
</evidence>
<feature type="domain" description="PKS/mFAS DH" evidence="9">
    <location>
        <begin position="621"/>
        <end position="945"/>
    </location>
</feature>
<evidence type="ECO:0000313" key="11">
    <source>
        <dbReference type="Proteomes" id="UP000027920"/>
    </source>
</evidence>
<dbReference type="GO" id="GO:0031177">
    <property type="term" value="F:phosphopantetheine binding"/>
    <property type="evidence" value="ECO:0007669"/>
    <property type="project" value="InterPro"/>
</dbReference>
<dbReference type="InterPro" id="IPR009081">
    <property type="entry name" value="PP-bd_ACP"/>
</dbReference>
<dbReference type="GO" id="GO:1901336">
    <property type="term" value="P:lactone biosynthetic process"/>
    <property type="evidence" value="ECO:0007669"/>
    <property type="project" value="UniProtKB-ARBA"/>
</dbReference>
<dbReference type="GeneID" id="25283348"/>
<dbReference type="Gene3D" id="3.40.50.720">
    <property type="entry name" value="NAD(P)-binding Rossmann-like Domain"/>
    <property type="match status" value="1"/>
</dbReference>
<feature type="domain" description="Carrier" evidence="8">
    <location>
        <begin position="2169"/>
        <end position="2246"/>
    </location>
</feature>
<dbReference type="Gene3D" id="1.10.1200.10">
    <property type="entry name" value="ACP-like"/>
    <property type="match status" value="1"/>
</dbReference>
<dbReference type="Pfam" id="PF00550">
    <property type="entry name" value="PP-binding"/>
    <property type="match status" value="1"/>
</dbReference>
<reference evidence="10 11" key="1">
    <citation type="submission" date="2013-03" db="EMBL/GenBank/DDBJ databases">
        <title>The Genome Sequence of Exophiala aquamarina CBS 119918.</title>
        <authorList>
            <consortium name="The Broad Institute Genomics Platform"/>
            <person name="Cuomo C."/>
            <person name="de Hoog S."/>
            <person name="Gorbushina A."/>
            <person name="Walker B."/>
            <person name="Young S.K."/>
            <person name="Zeng Q."/>
            <person name="Gargeya S."/>
            <person name="Fitzgerald M."/>
            <person name="Haas B."/>
            <person name="Abouelleil A."/>
            <person name="Allen A.W."/>
            <person name="Alvarado L."/>
            <person name="Arachchi H.M."/>
            <person name="Berlin A.M."/>
            <person name="Chapman S.B."/>
            <person name="Gainer-Dewar J."/>
            <person name="Goldberg J."/>
            <person name="Griggs A."/>
            <person name="Gujja S."/>
            <person name="Hansen M."/>
            <person name="Howarth C."/>
            <person name="Imamovic A."/>
            <person name="Ireland A."/>
            <person name="Larimer J."/>
            <person name="McCowan C."/>
            <person name="Murphy C."/>
            <person name="Pearson M."/>
            <person name="Poon T.W."/>
            <person name="Priest M."/>
            <person name="Roberts A."/>
            <person name="Saif S."/>
            <person name="Shea T."/>
            <person name="Sisk P."/>
            <person name="Sykes S."/>
            <person name="Wortman J."/>
            <person name="Nusbaum C."/>
            <person name="Birren B."/>
        </authorList>
    </citation>
    <scope>NUCLEOTIDE SEQUENCE [LARGE SCALE GENOMIC DNA]</scope>
    <source>
        <strain evidence="10 11">CBS 119918</strain>
    </source>
</reference>
<dbReference type="GO" id="GO:0016491">
    <property type="term" value="F:oxidoreductase activity"/>
    <property type="evidence" value="ECO:0007669"/>
    <property type="project" value="InterPro"/>
</dbReference>
<gene>
    <name evidence="10" type="ORF">A1O9_08435</name>
</gene>
<keyword evidence="2" id="KW-0597">Phosphoprotein</keyword>
<dbReference type="Pfam" id="PF00107">
    <property type="entry name" value="ADH_zinc_N"/>
    <property type="match status" value="1"/>
</dbReference>
<dbReference type="SMART" id="SM00823">
    <property type="entry name" value="PKS_PP"/>
    <property type="match status" value="1"/>
</dbReference>